<evidence type="ECO:0000313" key="1">
    <source>
        <dbReference type="EMBL" id="KAG2405444.1"/>
    </source>
</evidence>
<dbReference type="Proteomes" id="UP000743370">
    <property type="component" value="Unassembled WGS sequence"/>
</dbReference>
<reference evidence="3" key="1">
    <citation type="journal article" date="2015" name="Proc. Natl. Acad. Sci. U.S.A.">
        <title>Genome sequencing of adzuki bean (Vigna angularis) provides insight into high starch and low fat accumulation and domestication.</title>
        <authorList>
            <person name="Yang K."/>
            <person name="Tian Z."/>
            <person name="Chen C."/>
            <person name="Luo L."/>
            <person name="Zhao B."/>
            <person name="Wang Z."/>
            <person name="Yu L."/>
            <person name="Li Y."/>
            <person name="Sun Y."/>
            <person name="Li W."/>
            <person name="Chen Y."/>
            <person name="Li Y."/>
            <person name="Zhang Y."/>
            <person name="Ai D."/>
            <person name="Zhao J."/>
            <person name="Shang C."/>
            <person name="Ma Y."/>
            <person name="Wu B."/>
            <person name="Wang M."/>
            <person name="Gao L."/>
            <person name="Sun D."/>
            <person name="Zhang P."/>
            <person name="Guo F."/>
            <person name="Wang W."/>
            <person name="Li Y."/>
            <person name="Wang J."/>
            <person name="Varshney R.K."/>
            <person name="Wang J."/>
            <person name="Ling H.Q."/>
            <person name="Wan P."/>
        </authorList>
    </citation>
    <scope>NUCLEOTIDE SEQUENCE</scope>
    <source>
        <strain evidence="3">cv. Jingnong 6</strain>
    </source>
</reference>
<evidence type="ECO:0000313" key="2">
    <source>
        <dbReference type="EMBL" id="KOM38644.1"/>
    </source>
</evidence>
<dbReference type="AlphaFoldDB" id="A0A0L9U857"/>
<reference evidence="1 4" key="3">
    <citation type="submission" date="2020-05" db="EMBL/GenBank/DDBJ databases">
        <title>Vigna angularis (adzuki bean) Var. LongXiaoDou No. 4 denovo assembly.</title>
        <authorList>
            <person name="Xiang H."/>
        </authorList>
    </citation>
    <scope>NUCLEOTIDE SEQUENCE [LARGE SCALE GENOMIC DNA]</scope>
    <source>
        <tissue evidence="1">Leaf</tissue>
    </source>
</reference>
<evidence type="ECO:0000313" key="4">
    <source>
        <dbReference type="Proteomes" id="UP000743370"/>
    </source>
</evidence>
<evidence type="ECO:0008006" key="5">
    <source>
        <dbReference type="Google" id="ProtNLM"/>
    </source>
</evidence>
<sequence length="230" mass="25938">MTGNQIFPKFKYTFSGCRHKNVWVHASWTLPVDLFSTVITTSSNGVLSVLLKLFRFTLMNRFLSLHKLDFQVEQDNCVGSQAAVPVVAPIEVIVDADQCIDQVEFDVSNDVSARSICCGVVMTVIVKLHSSGKIPSPVWAKAFAVVDTETEDNWCWFLQELKLATLTSKQITFVADFQDDQKSSHILEKYYHSCGLRHLAEKSNKDSKGQFSQQAKWFMINDLLAARSVH</sequence>
<reference evidence="2" key="2">
    <citation type="submission" date="2015-02" db="EMBL/GenBank/DDBJ databases">
        <authorList>
            <person name="Chooi Y.-H."/>
        </authorList>
    </citation>
    <scope>NUCLEOTIDE SEQUENCE</scope>
    <source>
        <tissue evidence="2">Seedling</tissue>
    </source>
</reference>
<accession>A0A0L9U857</accession>
<dbReference type="Proteomes" id="UP000053144">
    <property type="component" value="Chromosome 3"/>
</dbReference>
<organism evidence="2 3">
    <name type="scientific">Phaseolus angularis</name>
    <name type="common">Azuki bean</name>
    <name type="synonym">Vigna angularis</name>
    <dbReference type="NCBI Taxonomy" id="3914"/>
    <lineage>
        <taxon>Eukaryota</taxon>
        <taxon>Viridiplantae</taxon>
        <taxon>Streptophyta</taxon>
        <taxon>Embryophyta</taxon>
        <taxon>Tracheophyta</taxon>
        <taxon>Spermatophyta</taxon>
        <taxon>Magnoliopsida</taxon>
        <taxon>eudicotyledons</taxon>
        <taxon>Gunneridae</taxon>
        <taxon>Pentapetalae</taxon>
        <taxon>rosids</taxon>
        <taxon>fabids</taxon>
        <taxon>Fabales</taxon>
        <taxon>Fabaceae</taxon>
        <taxon>Papilionoideae</taxon>
        <taxon>50 kb inversion clade</taxon>
        <taxon>NPAAA clade</taxon>
        <taxon>indigoferoid/millettioid clade</taxon>
        <taxon>Phaseoleae</taxon>
        <taxon>Vigna</taxon>
    </lineage>
</organism>
<protein>
    <recommendedName>
        <fullName evidence="5">MULE transposase domain-containing protein</fullName>
    </recommendedName>
</protein>
<evidence type="ECO:0000313" key="3">
    <source>
        <dbReference type="Proteomes" id="UP000053144"/>
    </source>
</evidence>
<dbReference type="EMBL" id="JABFOF010000002">
    <property type="protein sequence ID" value="KAG2405444.1"/>
    <property type="molecule type" value="Genomic_DNA"/>
</dbReference>
<name>A0A0L9U857_PHAAN</name>
<dbReference type="EMBL" id="CM003373">
    <property type="protein sequence ID" value="KOM38644.1"/>
    <property type="molecule type" value="Genomic_DNA"/>
</dbReference>
<proteinExistence type="predicted"/>
<dbReference type="Gramene" id="KOM38644">
    <property type="protein sequence ID" value="KOM38644"/>
    <property type="gene ID" value="LR48_Vigan03g202600"/>
</dbReference>
<gene>
    <name evidence="1" type="ORF">HKW66_Vig0046990</name>
    <name evidence="2" type="ORF">LR48_Vigan03g202600</name>
</gene>